<sequence length="311" mass="33233">MPVIDARGLVKRYGDLVAVGGISFSVESGEVFGMLGPNGAGKTTTLEMLEGLRRPDAGTATVLGADVVREARAIKARIGVQLQATALPPLTRVREAIDLFGALFPTCRPTEELLKDFDLEAKAGTYATELSGGQMQRLSIALALVNNPDVVFLDEPTTGLDPQARLNIWDVIEGVRQRGKTVVLTTHNMEEAERLCARVAVVDHGSIVALDTPASLISAHAPGTTIDFDAPNGVDAQRLAGLDGIDKVTANGRVAVTTRAPERVLRQLLDPAATWLRRSGDGQEVAIRDLRVRQGTLEDVFIALTGRSLRT</sequence>
<comment type="caution">
    <text evidence="9">The sequence shown here is derived from an EMBL/GenBank/DDBJ whole genome shotgun (WGS) entry which is preliminary data.</text>
</comment>
<dbReference type="AlphaFoldDB" id="A0A934KHB7"/>
<dbReference type="InterPro" id="IPR003439">
    <property type="entry name" value="ABC_transporter-like_ATP-bd"/>
</dbReference>
<keyword evidence="7" id="KW-0472">Membrane</keyword>
<comment type="subcellular location">
    <subcellularLocation>
        <location evidence="1">Cell membrane</location>
    </subcellularLocation>
</comment>
<evidence type="ECO:0000256" key="2">
    <source>
        <dbReference type="ARBA" id="ARBA00022448"/>
    </source>
</evidence>
<keyword evidence="6" id="KW-1278">Translocase</keyword>
<dbReference type="SUPFAM" id="SSF52540">
    <property type="entry name" value="P-loop containing nucleoside triphosphate hydrolases"/>
    <property type="match status" value="1"/>
</dbReference>
<keyword evidence="3" id="KW-1003">Cell membrane</keyword>
<dbReference type="PROSITE" id="PS00211">
    <property type="entry name" value="ABC_TRANSPORTER_1"/>
    <property type="match status" value="1"/>
</dbReference>
<dbReference type="GO" id="GO:0016887">
    <property type="term" value="F:ATP hydrolysis activity"/>
    <property type="evidence" value="ECO:0007669"/>
    <property type="project" value="InterPro"/>
</dbReference>
<dbReference type="InterPro" id="IPR003593">
    <property type="entry name" value="AAA+_ATPase"/>
</dbReference>
<feature type="domain" description="ABC transporter" evidence="8">
    <location>
        <begin position="4"/>
        <end position="229"/>
    </location>
</feature>
<dbReference type="SMART" id="SM00382">
    <property type="entry name" value="AAA"/>
    <property type="match status" value="1"/>
</dbReference>
<evidence type="ECO:0000259" key="8">
    <source>
        <dbReference type="PROSITE" id="PS50893"/>
    </source>
</evidence>
<dbReference type="InterPro" id="IPR027417">
    <property type="entry name" value="P-loop_NTPase"/>
</dbReference>
<dbReference type="FunFam" id="3.40.50.300:FF:000589">
    <property type="entry name" value="ABC transporter, ATP-binding subunit"/>
    <property type="match status" value="1"/>
</dbReference>
<gene>
    <name evidence="9" type="ORF">JF887_14445</name>
</gene>
<dbReference type="Pfam" id="PF00005">
    <property type="entry name" value="ABC_tran"/>
    <property type="match status" value="1"/>
</dbReference>
<evidence type="ECO:0000256" key="3">
    <source>
        <dbReference type="ARBA" id="ARBA00022475"/>
    </source>
</evidence>
<dbReference type="Proteomes" id="UP000614410">
    <property type="component" value="Unassembled WGS sequence"/>
</dbReference>
<protein>
    <submittedName>
        <fullName evidence="9">ABC transporter ATP-binding protein</fullName>
    </submittedName>
</protein>
<keyword evidence="4" id="KW-0547">Nucleotide-binding</keyword>
<dbReference type="PANTHER" id="PTHR42711:SF16">
    <property type="entry name" value="ABC TRANSPORTER ATP-BINDING PROTEIN"/>
    <property type="match status" value="1"/>
</dbReference>
<evidence type="ECO:0000256" key="7">
    <source>
        <dbReference type="ARBA" id="ARBA00023136"/>
    </source>
</evidence>
<dbReference type="InterPro" id="IPR050763">
    <property type="entry name" value="ABC_transporter_ATP-binding"/>
</dbReference>
<evidence type="ECO:0000256" key="6">
    <source>
        <dbReference type="ARBA" id="ARBA00022967"/>
    </source>
</evidence>
<dbReference type="InterPro" id="IPR017871">
    <property type="entry name" value="ABC_transporter-like_CS"/>
</dbReference>
<dbReference type="PROSITE" id="PS50893">
    <property type="entry name" value="ABC_TRANSPORTER_2"/>
    <property type="match status" value="1"/>
</dbReference>
<evidence type="ECO:0000256" key="4">
    <source>
        <dbReference type="ARBA" id="ARBA00022741"/>
    </source>
</evidence>
<name>A0A934KHB7_9BACT</name>
<evidence type="ECO:0000256" key="1">
    <source>
        <dbReference type="ARBA" id="ARBA00004236"/>
    </source>
</evidence>
<accession>A0A934KHB7</accession>
<evidence type="ECO:0000256" key="5">
    <source>
        <dbReference type="ARBA" id="ARBA00022840"/>
    </source>
</evidence>
<proteinExistence type="predicted"/>
<evidence type="ECO:0000313" key="10">
    <source>
        <dbReference type="Proteomes" id="UP000614410"/>
    </source>
</evidence>
<dbReference type="GO" id="GO:0005524">
    <property type="term" value="F:ATP binding"/>
    <property type="evidence" value="ECO:0007669"/>
    <property type="project" value="UniProtKB-KW"/>
</dbReference>
<keyword evidence="2" id="KW-0813">Transport</keyword>
<dbReference type="EMBL" id="JAEKNN010000068">
    <property type="protein sequence ID" value="MBJ7610604.1"/>
    <property type="molecule type" value="Genomic_DNA"/>
</dbReference>
<dbReference type="Gene3D" id="3.40.50.300">
    <property type="entry name" value="P-loop containing nucleotide triphosphate hydrolases"/>
    <property type="match status" value="1"/>
</dbReference>
<evidence type="ECO:0000313" key="9">
    <source>
        <dbReference type="EMBL" id="MBJ7610604.1"/>
    </source>
</evidence>
<organism evidence="9 10">
    <name type="scientific">Candidatus Amunia macphersoniae</name>
    <dbReference type="NCBI Taxonomy" id="3127014"/>
    <lineage>
        <taxon>Bacteria</taxon>
        <taxon>Bacillati</taxon>
        <taxon>Candidatus Dormiibacterota</taxon>
        <taxon>Candidatus Dormibacteria</taxon>
        <taxon>Candidatus Aeolococcales</taxon>
        <taxon>Candidatus Aeolococcaceae</taxon>
        <taxon>Candidatus Amunia</taxon>
    </lineage>
</organism>
<dbReference type="PANTHER" id="PTHR42711">
    <property type="entry name" value="ABC TRANSPORTER ATP-BINDING PROTEIN"/>
    <property type="match status" value="1"/>
</dbReference>
<reference evidence="9 10" key="1">
    <citation type="submission" date="2020-10" db="EMBL/GenBank/DDBJ databases">
        <title>Ca. Dormibacterota MAGs.</title>
        <authorList>
            <person name="Montgomery K."/>
        </authorList>
    </citation>
    <scope>NUCLEOTIDE SEQUENCE [LARGE SCALE GENOMIC DNA]</scope>
    <source>
        <strain evidence="9">Mitchell_Peninsula_5</strain>
    </source>
</reference>
<keyword evidence="5 9" id="KW-0067">ATP-binding</keyword>
<dbReference type="GO" id="GO:0005886">
    <property type="term" value="C:plasma membrane"/>
    <property type="evidence" value="ECO:0007669"/>
    <property type="project" value="UniProtKB-SubCell"/>
</dbReference>